<organism evidence="1 2">
    <name type="scientific">Kibdelosporangium banguiense</name>
    <dbReference type="NCBI Taxonomy" id="1365924"/>
    <lineage>
        <taxon>Bacteria</taxon>
        <taxon>Bacillati</taxon>
        <taxon>Actinomycetota</taxon>
        <taxon>Actinomycetes</taxon>
        <taxon>Pseudonocardiales</taxon>
        <taxon>Pseudonocardiaceae</taxon>
        <taxon>Kibdelosporangium</taxon>
    </lineage>
</organism>
<dbReference type="RefSeq" id="WP_209646406.1">
    <property type="nucleotide sequence ID" value="NZ_JAGINW010000001.1"/>
</dbReference>
<dbReference type="Proteomes" id="UP001519332">
    <property type="component" value="Unassembled WGS sequence"/>
</dbReference>
<evidence type="ECO:0000313" key="2">
    <source>
        <dbReference type="Proteomes" id="UP001519332"/>
    </source>
</evidence>
<accession>A0ABS4TZ63</accession>
<dbReference type="EMBL" id="JAGINW010000001">
    <property type="protein sequence ID" value="MBP2329688.1"/>
    <property type="molecule type" value="Genomic_DNA"/>
</dbReference>
<dbReference type="InterPro" id="IPR005801">
    <property type="entry name" value="ADC_synthase"/>
</dbReference>
<dbReference type="Gene3D" id="3.60.120.10">
    <property type="entry name" value="Anthranilate synthase"/>
    <property type="match status" value="1"/>
</dbReference>
<name>A0ABS4TZ63_9PSEU</name>
<keyword evidence="2" id="KW-1185">Reference proteome</keyword>
<proteinExistence type="predicted"/>
<sequence length="209" mass="23762">MPERVNRIGCQYVRSKVKHRLHTAVHDGAVSPERVFAELYAASVRAFWLERASRFSYLGDDTGPLAEFCRYDARSGVLEVERAGHPVARSHEDAAGYLRRVMTQRECVPPKLPFDFKCGWVGSANGKWLFTDRVVVIDHVEFKTYLLCLAEDTSSAHAQATMWLDVTCAFLATLTLHEAQPTPVRERWLLRDQGAYMMSWKEGSRAGNR</sequence>
<evidence type="ECO:0000313" key="1">
    <source>
        <dbReference type="EMBL" id="MBP2329688.1"/>
    </source>
</evidence>
<reference evidence="1 2" key="1">
    <citation type="submission" date="2021-03" db="EMBL/GenBank/DDBJ databases">
        <title>Sequencing the genomes of 1000 actinobacteria strains.</title>
        <authorList>
            <person name="Klenk H.-P."/>
        </authorList>
    </citation>
    <scope>NUCLEOTIDE SEQUENCE [LARGE SCALE GENOMIC DNA]</scope>
    <source>
        <strain evidence="1 2">DSM 46670</strain>
    </source>
</reference>
<comment type="caution">
    <text evidence="1">The sequence shown here is derived from an EMBL/GenBank/DDBJ whole genome shotgun (WGS) entry which is preliminary data.</text>
</comment>
<gene>
    <name evidence="1" type="ORF">JOF56_010073</name>
</gene>
<protein>
    <submittedName>
        <fullName evidence="1">Uncharacterized protein</fullName>
    </submittedName>
</protein>